<evidence type="ECO:0000313" key="3">
    <source>
        <dbReference type="EMBL" id="CAA9274135.1"/>
    </source>
</evidence>
<dbReference type="CDD" id="cd06257">
    <property type="entry name" value="DnaJ"/>
    <property type="match status" value="1"/>
</dbReference>
<dbReference type="SUPFAM" id="SSF46565">
    <property type="entry name" value="Chaperone J-domain"/>
    <property type="match status" value="1"/>
</dbReference>
<evidence type="ECO:0000259" key="2">
    <source>
        <dbReference type="PROSITE" id="PS50076"/>
    </source>
</evidence>
<dbReference type="InterPro" id="IPR001623">
    <property type="entry name" value="DnaJ_domain"/>
</dbReference>
<dbReference type="PRINTS" id="PR00625">
    <property type="entry name" value="JDOMAIN"/>
</dbReference>
<dbReference type="Gene3D" id="1.10.287.110">
    <property type="entry name" value="DnaJ domain"/>
    <property type="match status" value="1"/>
</dbReference>
<accession>A0A6J4JE25</accession>
<proteinExistence type="predicted"/>
<dbReference type="PROSITE" id="PS50076">
    <property type="entry name" value="DNAJ_2"/>
    <property type="match status" value="1"/>
</dbReference>
<dbReference type="InterPro" id="IPR036869">
    <property type="entry name" value="J_dom_sf"/>
</dbReference>
<gene>
    <name evidence="3" type="ORF">AVDCRST_MAG10-3418</name>
</gene>
<feature type="domain" description="J" evidence="2">
    <location>
        <begin position="21"/>
        <end position="83"/>
    </location>
</feature>
<name>A0A6J4JE25_9ACTN</name>
<dbReference type="Pfam" id="PF00226">
    <property type="entry name" value="DnaJ"/>
    <property type="match status" value="1"/>
</dbReference>
<dbReference type="SMART" id="SM00271">
    <property type="entry name" value="DnaJ"/>
    <property type="match status" value="1"/>
</dbReference>
<feature type="compositionally biased region" description="Basic and acidic residues" evidence="1">
    <location>
        <begin position="120"/>
        <end position="130"/>
    </location>
</feature>
<dbReference type="EMBL" id="CADCTB010000209">
    <property type="protein sequence ID" value="CAA9274135.1"/>
    <property type="molecule type" value="Genomic_DNA"/>
</dbReference>
<protein>
    <recommendedName>
        <fullName evidence="2">J domain-containing protein</fullName>
    </recommendedName>
</protein>
<sequence>MGPGLRGHLRGPGEGRDGKVTPYEILGIGPKAKPAEITAAYRVLAQIFHPDRFAGAPAAVQKEAERRMGEVNDAYAFFRGSNNSAGENSVARTRAARAASATPWHEVVRHRAQAEARAKEVRRAKEESTRQGKAISRPKTGGAKLALAGMGEALHTNKITCRECKSIQWLPDGWRERLDETDYYCSICSRLILAR</sequence>
<organism evidence="3">
    <name type="scientific">uncultured Acidimicrobiales bacterium</name>
    <dbReference type="NCBI Taxonomy" id="310071"/>
    <lineage>
        <taxon>Bacteria</taxon>
        <taxon>Bacillati</taxon>
        <taxon>Actinomycetota</taxon>
        <taxon>Acidimicrobiia</taxon>
        <taxon>Acidimicrobiales</taxon>
        <taxon>environmental samples</taxon>
    </lineage>
</organism>
<feature type="region of interest" description="Disordered" evidence="1">
    <location>
        <begin position="120"/>
        <end position="142"/>
    </location>
</feature>
<feature type="region of interest" description="Disordered" evidence="1">
    <location>
        <begin position="1"/>
        <end position="20"/>
    </location>
</feature>
<dbReference type="AlphaFoldDB" id="A0A6J4JE25"/>
<evidence type="ECO:0000256" key="1">
    <source>
        <dbReference type="SAM" id="MobiDB-lite"/>
    </source>
</evidence>
<reference evidence="3" key="1">
    <citation type="submission" date="2020-02" db="EMBL/GenBank/DDBJ databases">
        <authorList>
            <person name="Meier V. D."/>
        </authorList>
    </citation>
    <scope>NUCLEOTIDE SEQUENCE</scope>
    <source>
        <strain evidence="3">AVDCRST_MAG10</strain>
    </source>
</reference>